<feature type="region of interest" description="Disordered" evidence="4">
    <location>
        <begin position="402"/>
        <end position="426"/>
    </location>
</feature>
<keyword evidence="6" id="KW-0132">Cell division</keyword>
<dbReference type="RefSeq" id="WP_154318817.1">
    <property type="nucleotide sequence ID" value="NZ_CAJGAA010000002.1"/>
</dbReference>
<dbReference type="Gene3D" id="3.40.50.300">
    <property type="entry name" value="P-loop containing nucleotide triphosphate hydrolases"/>
    <property type="match status" value="1"/>
</dbReference>
<keyword evidence="1 3" id="KW-0547">Nucleotide-binding</keyword>
<feature type="binding site" evidence="3">
    <location>
        <begin position="188"/>
        <end position="195"/>
    </location>
    <ligand>
        <name>ATP</name>
        <dbReference type="ChEBI" id="CHEBI:30616"/>
    </ligand>
</feature>
<evidence type="ECO:0000256" key="4">
    <source>
        <dbReference type="SAM" id="MobiDB-lite"/>
    </source>
</evidence>
<dbReference type="EMBL" id="WKKF01000002">
    <property type="protein sequence ID" value="MRX54866.1"/>
    <property type="molecule type" value="Genomic_DNA"/>
</dbReference>
<evidence type="ECO:0000256" key="2">
    <source>
        <dbReference type="ARBA" id="ARBA00022840"/>
    </source>
</evidence>
<dbReference type="PANTHER" id="PTHR22683">
    <property type="entry name" value="SPORULATION PROTEIN RELATED"/>
    <property type="match status" value="1"/>
</dbReference>
<sequence length="426" mass="48439">MLFQIGSIILMGGIAGYAYLKTNGSSSNDADKIQKIFSNAGWNGKNGETIRLQRKAKFNGGVEYVYQIPLGFDRKKIEADKHILEDGLNIRHKYLDFDPSELLKIKFNKNVLKQIKKILTSKKVKRKEIELTFDGMLKIKVFNERVQDQYEWDQTYLKPNTWSVSVGQTRQGVVRHDFDEHKHLIICGATGYGKSAILKLIVVSLVLQQSDNVNLHLIDLKGGSAFQRFQNLKQTKSFTKDPSEAKEILEEIQKEMNNAYANIVDNGFEDIKESGKKERHFIIIDEAADIADNQACMDVVTDIARRGRGAGYYLIYATQYPSSQSIPQQTKRNIPSRLCFVLDDATASNTALGQTGAEELPLIPGRGIYKNVKSQVVQTPYINNKKIQEHITPHIVIRPRKVKESDNYESRQGEEGRNNTFEYEEV</sequence>
<dbReference type="GO" id="GO:0051301">
    <property type="term" value="P:cell division"/>
    <property type="evidence" value="ECO:0007669"/>
    <property type="project" value="UniProtKB-KW"/>
</dbReference>
<gene>
    <name evidence="6" type="ORF">GJU41_12860</name>
</gene>
<dbReference type="Pfam" id="PF01580">
    <property type="entry name" value="FtsK_SpoIIIE"/>
    <property type="match status" value="1"/>
</dbReference>
<evidence type="ECO:0000313" key="6">
    <source>
        <dbReference type="EMBL" id="MRX54866.1"/>
    </source>
</evidence>
<dbReference type="SUPFAM" id="SSF52540">
    <property type="entry name" value="P-loop containing nucleoside triphosphate hydrolases"/>
    <property type="match status" value="1"/>
</dbReference>
<feature type="compositionally biased region" description="Basic and acidic residues" evidence="4">
    <location>
        <begin position="402"/>
        <end position="417"/>
    </location>
</feature>
<dbReference type="PANTHER" id="PTHR22683:SF1">
    <property type="entry name" value="TYPE VII SECRETION SYSTEM PROTEIN ESSC"/>
    <property type="match status" value="1"/>
</dbReference>
<dbReference type="InterPro" id="IPR050206">
    <property type="entry name" value="FtsK/SpoIIIE/SftA"/>
</dbReference>
<evidence type="ECO:0000256" key="1">
    <source>
        <dbReference type="ARBA" id="ARBA00022741"/>
    </source>
</evidence>
<dbReference type="GO" id="GO:0003677">
    <property type="term" value="F:DNA binding"/>
    <property type="evidence" value="ECO:0007669"/>
    <property type="project" value="InterPro"/>
</dbReference>
<evidence type="ECO:0000259" key="5">
    <source>
        <dbReference type="PROSITE" id="PS50901"/>
    </source>
</evidence>
<accession>A0A6I2MCY0</accession>
<name>A0A6I2MCY0_9BACI</name>
<dbReference type="GO" id="GO:0005524">
    <property type="term" value="F:ATP binding"/>
    <property type="evidence" value="ECO:0007669"/>
    <property type="project" value="UniProtKB-UniRule"/>
</dbReference>
<evidence type="ECO:0000313" key="7">
    <source>
        <dbReference type="Proteomes" id="UP000441585"/>
    </source>
</evidence>
<dbReference type="PROSITE" id="PS50901">
    <property type="entry name" value="FTSK"/>
    <property type="match status" value="1"/>
</dbReference>
<evidence type="ECO:0000256" key="3">
    <source>
        <dbReference type="PROSITE-ProRule" id="PRU00289"/>
    </source>
</evidence>
<organism evidence="6 7">
    <name type="scientific">Metabacillus idriensis</name>
    <dbReference type="NCBI Taxonomy" id="324768"/>
    <lineage>
        <taxon>Bacteria</taxon>
        <taxon>Bacillati</taxon>
        <taxon>Bacillota</taxon>
        <taxon>Bacilli</taxon>
        <taxon>Bacillales</taxon>
        <taxon>Bacillaceae</taxon>
        <taxon>Metabacillus</taxon>
    </lineage>
</organism>
<proteinExistence type="predicted"/>
<feature type="domain" description="FtsK" evidence="5">
    <location>
        <begin position="170"/>
        <end position="349"/>
    </location>
</feature>
<keyword evidence="2 3" id="KW-0067">ATP-binding</keyword>
<dbReference type="InterPro" id="IPR002543">
    <property type="entry name" value="FtsK_dom"/>
</dbReference>
<protein>
    <submittedName>
        <fullName evidence="6">Cell division protein FtsK</fullName>
    </submittedName>
</protein>
<reference evidence="6 7" key="1">
    <citation type="submission" date="2019-11" db="EMBL/GenBank/DDBJ databases">
        <title>Bacillus idriensis genome.</title>
        <authorList>
            <person name="Konopka E.N."/>
            <person name="Newman J.D."/>
        </authorList>
    </citation>
    <scope>NUCLEOTIDE SEQUENCE [LARGE SCALE GENOMIC DNA]</scope>
    <source>
        <strain evidence="6 7">DSM 19097</strain>
    </source>
</reference>
<dbReference type="Proteomes" id="UP000441585">
    <property type="component" value="Unassembled WGS sequence"/>
</dbReference>
<dbReference type="InterPro" id="IPR027417">
    <property type="entry name" value="P-loop_NTPase"/>
</dbReference>
<dbReference type="AlphaFoldDB" id="A0A6I2MCY0"/>
<keyword evidence="6" id="KW-0131">Cell cycle</keyword>
<keyword evidence="7" id="KW-1185">Reference proteome</keyword>
<comment type="caution">
    <text evidence="6">The sequence shown here is derived from an EMBL/GenBank/DDBJ whole genome shotgun (WGS) entry which is preliminary data.</text>
</comment>